<gene>
    <name evidence="6" type="ORF">DSCA_62500</name>
</gene>
<evidence type="ECO:0000313" key="7">
    <source>
        <dbReference type="Proteomes" id="UP000427906"/>
    </source>
</evidence>
<keyword evidence="4" id="KW-0411">Iron-sulfur</keyword>
<dbReference type="OrthoDB" id="9793312at2"/>
<evidence type="ECO:0000256" key="1">
    <source>
        <dbReference type="ARBA" id="ARBA00022485"/>
    </source>
</evidence>
<evidence type="ECO:0000313" key="6">
    <source>
        <dbReference type="EMBL" id="BBO72320.1"/>
    </source>
</evidence>
<name>A0A5K7YVG9_9BACT</name>
<dbReference type="RefSeq" id="WP_155320036.1">
    <property type="nucleotide sequence ID" value="NZ_AP021874.1"/>
</dbReference>
<evidence type="ECO:0000256" key="2">
    <source>
        <dbReference type="ARBA" id="ARBA00022723"/>
    </source>
</evidence>
<keyword evidence="3" id="KW-0408">Iron</keyword>
<proteinExistence type="predicted"/>
<keyword evidence="1" id="KW-0004">4Fe-4S</keyword>
<evidence type="ECO:0000256" key="4">
    <source>
        <dbReference type="ARBA" id="ARBA00023014"/>
    </source>
</evidence>
<dbReference type="GO" id="GO:0051539">
    <property type="term" value="F:4 iron, 4 sulfur cluster binding"/>
    <property type="evidence" value="ECO:0007669"/>
    <property type="project" value="UniProtKB-KW"/>
</dbReference>
<dbReference type="InterPro" id="IPR007202">
    <property type="entry name" value="4Fe-4S_dom"/>
</dbReference>
<organism evidence="6 7">
    <name type="scientific">Desulfosarcina alkanivorans</name>
    <dbReference type="NCBI Taxonomy" id="571177"/>
    <lineage>
        <taxon>Bacteria</taxon>
        <taxon>Pseudomonadati</taxon>
        <taxon>Thermodesulfobacteriota</taxon>
        <taxon>Desulfobacteria</taxon>
        <taxon>Desulfobacterales</taxon>
        <taxon>Desulfosarcinaceae</taxon>
        <taxon>Desulfosarcina</taxon>
    </lineage>
</organism>
<evidence type="ECO:0000259" key="5">
    <source>
        <dbReference type="PROSITE" id="PS51656"/>
    </source>
</evidence>
<evidence type="ECO:0000256" key="3">
    <source>
        <dbReference type="ARBA" id="ARBA00023004"/>
    </source>
</evidence>
<dbReference type="Pfam" id="PF04060">
    <property type="entry name" value="FeS"/>
    <property type="match status" value="1"/>
</dbReference>
<accession>A0A5K7YVG9</accession>
<sequence>MLLESYRLEIFNNECMPGAMTVQCFAHLDQDVSDALPFLNAELGGQTYIKDPPSVTFQLQGKLLTVHGRKIAVNALKDEAEARKIVEWLKREVNDAWERRDTITPRYEGLPRPQLIHILKCLPRTNCRECGEPTCMVFAARVAEGAKGSDDCPALTPAAKADLEAYLKPFAIDGDGIPW</sequence>
<dbReference type="EMBL" id="AP021874">
    <property type="protein sequence ID" value="BBO72320.1"/>
    <property type="molecule type" value="Genomic_DNA"/>
</dbReference>
<dbReference type="GO" id="GO:0046872">
    <property type="term" value="F:metal ion binding"/>
    <property type="evidence" value="ECO:0007669"/>
    <property type="project" value="UniProtKB-KW"/>
</dbReference>
<dbReference type="AlphaFoldDB" id="A0A5K7YVG9"/>
<protein>
    <recommendedName>
        <fullName evidence="5">4Fe-4S domain-containing protein</fullName>
    </recommendedName>
</protein>
<feature type="domain" description="4Fe-4S" evidence="5">
    <location>
        <begin position="108"/>
        <end position="169"/>
    </location>
</feature>
<keyword evidence="2" id="KW-0479">Metal-binding</keyword>
<reference evidence="6 7" key="1">
    <citation type="submission" date="2019-11" db="EMBL/GenBank/DDBJ databases">
        <title>Comparative genomics of hydrocarbon-degrading Desulfosarcina strains.</title>
        <authorList>
            <person name="Watanabe M."/>
            <person name="Kojima H."/>
            <person name="Fukui M."/>
        </authorList>
    </citation>
    <scope>NUCLEOTIDE SEQUENCE [LARGE SCALE GENOMIC DNA]</scope>
    <source>
        <strain evidence="6 7">PL12</strain>
    </source>
</reference>
<dbReference type="Proteomes" id="UP000427906">
    <property type="component" value="Chromosome"/>
</dbReference>
<dbReference type="PROSITE" id="PS51656">
    <property type="entry name" value="4FE4S"/>
    <property type="match status" value="1"/>
</dbReference>
<dbReference type="KEGG" id="dalk:DSCA_62500"/>
<keyword evidence="7" id="KW-1185">Reference proteome</keyword>
<dbReference type="Gene3D" id="1.10.15.40">
    <property type="entry name" value="Electron transport complex subunit B, putative Fe-S cluster"/>
    <property type="match status" value="1"/>
</dbReference>